<evidence type="ECO:0000313" key="3">
    <source>
        <dbReference type="EMBL" id="GMI39841.1"/>
    </source>
</evidence>
<dbReference type="EMBL" id="BRYB01002112">
    <property type="protein sequence ID" value="GMI39841.1"/>
    <property type="molecule type" value="Genomic_DNA"/>
</dbReference>
<feature type="domain" description="DUF547" evidence="2">
    <location>
        <begin position="70"/>
        <end position="136"/>
    </location>
</feature>
<keyword evidence="1" id="KW-0732">Signal</keyword>
<gene>
    <name evidence="3" type="ORF">TeGR_g12793</name>
</gene>
<feature type="chain" id="PRO_5045395613" description="DUF547 domain-containing protein" evidence="1">
    <location>
        <begin position="16"/>
        <end position="137"/>
    </location>
</feature>
<keyword evidence="4" id="KW-1185">Reference proteome</keyword>
<evidence type="ECO:0000256" key="1">
    <source>
        <dbReference type="SAM" id="SignalP"/>
    </source>
</evidence>
<dbReference type="Proteomes" id="UP001165060">
    <property type="component" value="Unassembled WGS sequence"/>
</dbReference>
<evidence type="ECO:0000259" key="2">
    <source>
        <dbReference type="Pfam" id="PF04784"/>
    </source>
</evidence>
<dbReference type="SUPFAM" id="SSF52833">
    <property type="entry name" value="Thioredoxin-like"/>
    <property type="match status" value="1"/>
</dbReference>
<name>A0ABQ6N551_9STRA</name>
<comment type="caution">
    <text evidence="3">The sequence shown here is derived from an EMBL/GenBank/DDBJ whole genome shotgun (WGS) entry which is preliminary data.</text>
</comment>
<organism evidence="3 4">
    <name type="scientific">Tetraparma gracilis</name>
    <dbReference type="NCBI Taxonomy" id="2962635"/>
    <lineage>
        <taxon>Eukaryota</taxon>
        <taxon>Sar</taxon>
        <taxon>Stramenopiles</taxon>
        <taxon>Ochrophyta</taxon>
        <taxon>Bolidophyceae</taxon>
        <taxon>Parmales</taxon>
        <taxon>Triparmaceae</taxon>
        <taxon>Tetraparma</taxon>
    </lineage>
</organism>
<sequence length="137" mass="14805">MRRSLLLLLPMLSSPSPLPPPLPSPSLAPLTIFTLPSCASCLKLKALLSRPPYAAHPLVEIDVDLHPESRAGMIRLSDSLTLGPHALSLDDVEHGLLRSEPGRFPPGDAREGLRVQLDKRVHFALNCGASSCPPVRR</sequence>
<feature type="signal peptide" evidence="1">
    <location>
        <begin position="1"/>
        <end position="15"/>
    </location>
</feature>
<dbReference type="InterPro" id="IPR036249">
    <property type="entry name" value="Thioredoxin-like_sf"/>
</dbReference>
<evidence type="ECO:0000313" key="4">
    <source>
        <dbReference type="Proteomes" id="UP001165060"/>
    </source>
</evidence>
<accession>A0ABQ6N551</accession>
<reference evidence="3 4" key="1">
    <citation type="journal article" date="2023" name="Commun. Biol.">
        <title>Genome analysis of Parmales, the sister group of diatoms, reveals the evolutionary specialization of diatoms from phago-mixotrophs to photoautotrophs.</title>
        <authorList>
            <person name="Ban H."/>
            <person name="Sato S."/>
            <person name="Yoshikawa S."/>
            <person name="Yamada K."/>
            <person name="Nakamura Y."/>
            <person name="Ichinomiya M."/>
            <person name="Sato N."/>
            <person name="Blanc-Mathieu R."/>
            <person name="Endo H."/>
            <person name="Kuwata A."/>
            <person name="Ogata H."/>
        </authorList>
    </citation>
    <scope>NUCLEOTIDE SEQUENCE [LARGE SCALE GENOMIC DNA]</scope>
</reference>
<protein>
    <recommendedName>
        <fullName evidence="2">DUF547 domain-containing protein</fullName>
    </recommendedName>
</protein>
<dbReference type="Pfam" id="PF04784">
    <property type="entry name" value="DUF547"/>
    <property type="match status" value="1"/>
</dbReference>
<proteinExistence type="predicted"/>
<dbReference type="InterPro" id="IPR006869">
    <property type="entry name" value="DUF547"/>
</dbReference>